<keyword evidence="3" id="KW-1185">Reference proteome</keyword>
<dbReference type="Proteomes" id="UP001221757">
    <property type="component" value="Unassembled WGS sequence"/>
</dbReference>
<sequence length="347" mass="36612">MYAGDATVSDQGDSSIPGVEGSHRLLVRASAPCMHTSKARAMREAGEGFGGAGIMTMLMCIGTVEKLTMRLAPLEKQVASRRYGPAERAEPGAHDELLYVSGLVGRRFRGACSTSGSAGCTLPLRVQRQRTCLSERFDPAVATVGVAEMDRVCGGEAGGRRSAFCLCGAMWKVLSTSGAAYAVLARVCGTARVPRCSRMRTAVPFGGGRTGVHRCPEDVQHIDGHEEHAAEEGVVDDVGNGGDNDIGGGGENGDRCMWTAAHVEGAERGVSSGTTVEEGLQEFVGVGGFDERWEQQIKGWSLPLNQDIRTQLPSGIDTGIPEKARIGCKTWLQSSKGESLSKDPGGR</sequence>
<feature type="region of interest" description="Disordered" evidence="1">
    <location>
        <begin position="1"/>
        <end position="21"/>
    </location>
</feature>
<comment type="caution">
    <text evidence="2">The sequence shown here is derived from an EMBL/GenBank/DDBJ whole genome shotgun (WGS) entry which is preliminary data.</text>
</comment>
<organism evidence="2 3">
    <name type="scientific">Mycena rosella</name>
    <name type="common">Pink bonnet</name>
    <name type="synonym">Agaricus rosellus</name>
    <dbReference type="NCBI Taxonomy" id="1033263"/>
    <lineage>
        <taxon>Eukaryota</taxon>
        <taxon>Fungi</taxon>
        <taxon>Dikarya</taxon>
        <taxon>Basidiomycota</taxon>
        <taxon>Agaricomycotina</taxon>
        <taxon>Agaricomycetes</taxon>
        <taxon>Agaricomycetidae</taxon>
        <taxon>Agaricales</taxon>
        <taxon>Marasmiineae</taxon>
        <taxon>Mycenaceae</taxon>
        <taxon>Mycena</taxon>
    </lineage>
</organism>
<gene>
    <name evidence="2" type="ORF">B0H17DRAFT_1129570</name>
</gene>
<reference evidence="2" key="1">
    <citation type="submission" date="2023-03" db="EMBL/GenBank/DDBJ databases">
        <title>Massive genome expansion in bonnet fungi (Mycena s.s.) driven by repeated elements and novel gene families across ecological guilds.</title>
        <authorList>
            <consortium name="Lawrence Berkeley National Laboratory"/>
            <person name="Harder C.B."/>
            <person name="Miyauchi S."/>
            <person name="Viragh M."/>
            <person name="Kuo A."/>
            <person name="Thoen E."/>
            <person name="Andreopoulos B."/>
            <person name="Lu D."/>
            <person name="Skrede I."/>
            <person name="Drula E."/>
            <person name="Henrissat B."/>
            <person name="Morin E."/>
            <person name="Kohler A."/>
            <person name="Barry K."/>
            <person name="LaButti K."/>
            <person name="Morin E."/>
            <person name="Salamov A."/>
            <person name="Lipzen A."/>
            <person name="Mereny Z."/>
            <person name="Hegedus B."/>
            <person name="Baldrian P."/>
            <person name="Stursova M."/>
            <person name="Weitz H."/>
            <person name="Taylor A."/>
            <person name="Grigoriev I.V."/>
            <person name="Nagy L.G."/>
            <person name="Martin F."/>
            <person name="Kauserud H."/>
        </authorList>
    </citation>
    <scope>NUCLEOTIDE SEQUENCE</scope>
    <source>
        <strain evidence="2">CBHHK067</strain>
    </source>
</reference>
<accession>A0AAD7GPG5</accession>
<dbReference type="EMBL" id="JARKIE010000024">
    <property type="protein sequence ID" value="KAJ7699036.1"/>
    <property type="molecule type" value="Genomic_DNA"/>
</dbReference>
<evidence type="ECO:0000256" key="1">
    <source>
        <dbReference type="SAM" id="MobiDB-lite"/>
    </source>
</evidence>
<proteinExistence type="predicted"/>
<evidence type="ECO:0000313" key="3">
    <source>
        <dbReference type="Proteomes" id="UP001221757"/>
    </source>
</evidence>
<protein>
    <submittedName>
        <fullName evidence="2">Uncharacterized protein</fullName>
    </submittedName>
</protein>
<name>A0AAD7GPG5_MYCRO</name>
<evidence type="ECO:0000313" key="2">
    <source>
        <dbReference type="EMBL" id="KAJ7699036.1"/>
    </source>
</evidence>
<dbReference type="AlphaFoldDB" id="A0AAD7GPG5"/>